<dbReference type="AlphaFoldDB" id="A0AAD8QAH6"/>
<name>A0AAD8QAH6_9PEZI</name>
<dbReference type="RefSeq" id="XP_060419733.1">
    <property type="nucleotide sequence ID" value="XM_060559720.1"/>
</dbReference>
<dbReference type="Proteomes" id="UP001230504">
    <property type="component" value="Unassembled WGS sequence"/>
</dbReference>
<evidence type="ECO:0000256" key="1">
    <source>
        <dbReference type="SAM" id="MobiDB-lite"/>
    </source>
</evidence>
<sequence length="250" mass="26568">MRGTVSALIIFAITPVGLGAVVAVAAFKGKNVEPHGASSSPVTTAITKTTDTPATTPGVIEMSPLWTINTAKPESIVINIGTDDPTTTATVDGSPTIKYDHEWHQDSTPTCTYGPDFSGRDPVKVHIPNDPITSLSKPPGPILIEDRQDLKTLDKKQYVASSSMAASAPASIDCKYKYCDDQTQYCMYWAGVTGWNPSLGPVPGMTRTALGACQVPATEFTTYSPVHTTMVPTKNRVCSTKTSSFRALAV</sequence>
<accession>A0AAD8QAH6</accession>
<evidence type="ECO:0000256" key="2">
    <source>
        <dbReference type="SAM" id="SignalP"/>
    </source>
</evidence>
<keyword evidence="4" id="KW-1185">Reference proteome</keyword>
<reference evidence="3" key="1">
    <citation type="submission" date="2021-06" db="EMBL/GenBank/DDBJ databases">
        <title>Comparative genomics, transcriptomics and evolutionary studies reveal genomic signatures of adaptation to plant cell wall in hemibiotrophic fungi.</title>
        <authorList>
            <consortium name="DOE Joint Genome Institute"/>
            <person name="Baroncelli R."/>
            <person name="Diaz J.F."/>
            <person name="Benocci T."/>
            <person name="Peng M."/>
            <person name="Battaglia E."/>
            <person name="Haridas S."/>
            <person name="Andreopoulos W."/>
            <person name="Labutti K."/>
            <person name="Pangilinan J."/>
            <person name="Floch G.L."/>
            <person name="Makela M.R."/>
            <person name="Henrissat B."/>
            <person name="Grigoriev I.V."/>
            <person name="Crouch J.A."/>
            <person name="De Vries R.P."/>
            <person name="Sukno S.A."/>
            <person name="Thon M.R."/>
        </authorList>
    </citation>
    <scope>NUCLEOTIDE SEQUENCE</scope>
    <source>
        <strain evidence="3">CBS 125086</strain>
    </source>
</reference>
<proteinExistence type="predicted"/>
<organism evidence="3 4">
    <name type="scientific">Colletotrichum navitas</name>
    <dbReference type="NCBI Taxonomy" id="681940"/>
    <lineage>
        <taxon>Eukaryota</taxon>
        <taxon>Fungi</taxon>
        <taxon>Dikarya</taxon>
        <taxon>Ascomycota</taxon>
        <taxon>Pezizomycotina</taxon>
        <taxon>Sordariomycetes</taxon>
        <taxon>Hypocreomycetidae</taxon>
        <taxon>Glomerellales</taxon>
        <taxon>Glomerellaceae</taxon>
        <taxon>Colletotrichum</taxon>
        <taxon>Colletotrichum graminicola species complex</taxon>
    </lineage>
</organism>
<protein>
    <submittedName>
        <fullName evidence="3">Uncharacterized protein</fullName>
    </submittedName>
</protein>
<dbReference type="GeneID" id="85443960"/>
<feature type="signal peptide" evidence="2">
    <location>
        <begin position="1"/>
        <end position="19"/>
    </location>
</feature>
<gene>
    <name evidence="3" type="ORF">LY79DRAFT_575625</name>
</gene>
<dbReference type="EMBL" id="JAHLJV010000003">
    <property type="protein sequence ID" value="KAK1599071.1"/>
    <property type="molecule type" value="Genomic_DNA"/>
</dbReference>
<keyword evidence="2" id="KW-0732">Signal</keyword>
<evidence type="ECO:0000313" key="4">
    <source>
        <dbReference type="Proteomes" id="UP001230504"/>
    </source>
</evidence>
<feature type="region of interest" description="Disordered" evidence="1">
    <location>
        <begin position="33"/>
        <end position="59"/>
    </location>
</feature>
<feature type="chain" id="PRO_5042214053" evidence="2">
    <location>
        <begin position="20"/>
        <end position="250"/>
    </location>
</feature>
<feature type="compositionally biased region" description="Low complexity" evidence="1">
    <location>
        <begin position="43"/>
        <end position="57"/>
    </location>
</feature>
<evidence type="ECO:0000313" key="3">
    <source>
        <dbReference type="EMBL" id="KAK1599071.1"/>
    </source>
</evidence>
<comment type="caution">
    <text evidence="3">The sequence shown here is derived from an EMBL/GenBank/DDBJ whole genome shotgun (WGS) entry which is preliminary data.</text>
</comment>